<dbReference type="SUPFAM" id="SSF50346">
    <property type="entry name" value="PRC-barrel domain"/>
    <property type="match status" value="1"/>
</dbReference>
<dbReference type="RefSeq" id="WP_307157203.1">
    <property type="nucleotide sequence ID" value="NZ_JAUSWH010000003.1"/>
</dbReference>
<dbReference type="InterPro" id="IPR027275">
    <property type="entry name" value="PRC-brl_dom"/>
</dbReference>
<feature type="signal peptide" evidence="2">
    <location>
        <begin position="1"/>
        <end position="25"/>
    </location>
</feature>
<comment type="caution">
    <text evidence="4">The sequence shown here is derived from an EMBL/GenBank/DDBJ whole genome shotgun (WGS) entry which is preliminary data.</text>
</comment>
<feature type="region of interest" description="Disordered" evidence="1">
    <location>
        <begin position="170"/>
        <end position="193"/>
    </location>
</feature>
<keyword evidence="2" id="KW-0732">Signal</keyword>
<dbReference type="PANTHER" id="PTHR36505">
    <property type="entry name" value="BLR1072 PROTEIN"/>
    <property type="match status" value="1"/>
</dbReference>
<name>A0ABU0I9S9_9HYPH</name>
<evidence type="ECO:0000256" key="2">
    <source>
        <dbReference type="SAM" id="SignalP"/>
    </source>
</evidence>
<dbReference type="EMBL" id="JAUSWH010000003">
    <property type="protein sequence ID" value="MDQ0454999.1"/>
    <property type="molecule type" value="Genomic_DNA"/>
</dbReference>
<feature type="compositionally biased region" description="Low complexity" evidence="1">
    <location>
        <begin position="54"/>
        <end position="75"/>
    </location>
</feature>
<dbReference type="PANTHER" id="PTHR36505:SF1">
    <property type="entry name" value="BLR1072 PROTEIN"/>
    <property type="match status" value="1"/>
</dbReference>
<evidence type="ECO:0000313" key="5">
    <source>
        <dbReference type="Proteomes" id="UP001235269"/>
    </source>
</evidence>
<sequence length="193" mass="19031">MKKSLNVIAAAVLAGTTALAPMAFAQGAGTGAAGTGATGAPNTGTMGTTGSGSGNMTPATPGATGATPAAPGTTAASGTYITQQGADQLAASNFIGQNVYTSDNKSIGEVNDLILQQNGGVVAVVVGVGGFLGMGQKDVAMPMDKINVTRDGQDATKVRLTTMETADALKSAPEFKTLENQRDGSTTSSTTKQ</sequence>
<evidence type="ECO:0000259" key="3">
    <source>
        <dbReference type="Pfam" id="PF05239"/>
    </source>
</evidence>
<protein>
    <submittedName>
        <fullName evidence="4">Sporulation protein YlmC with PRC-barrel domain</fullName>
    </submittedName>
</protein>
<proteinExistence type="predicted"/>
<dbReference type="Proteomes" id="UP001235269">
    <property type="component" value="Unassembled WGS sequence"/>
</dbReference>
<keyword evidence="5" id="KW-1185">Reference proteome</keyword>
<evidence type="ECO:0000256" key="1">
    <source>
        <dbReference type="SAM" id="MobiDB-lite"/>
    </source>
</evidence>
<evidence type="ECO:0000313" key="4">
    <source>
        <dbReference type="EMBL" id="MDQ0454999.1"/>
    </source>
</evidence>
<reference evidence="4 5" key="1">
    <citation type="submission" date="2023-07" db="EMBL/GenBank/DDBJ databases">
        <title>Genomic Encyclopedia of Type Strains, Phase IV (KMG-IV): sequencing the most valuable type-strain genomes for metagenomic binning, comparative biology and taxonomic classification.</title>
        <authorList>
            <person name="Goeker M."/>
        </authorList>
    </citation>
    <scope>NUCLEOTIDE SEQUENCE [LARGE SCALE GENOMIC DNA]</scope>
    <source>
        <strain evidence="4 5">DSM 100301</strain>
    </source>
</reference>
<gene>
    <name evidence="4" type="ORF">QO005_001329</name>
</gene>
<accession>A0ABU0I9S9</accession>
<dbReference type="InterPro" id="IPR011033">
    <property type="entry name" value="PRC_barrel-like_sf"/>
</dbReference>
<feature type="compositionally biased region" description="Polar residues" evidence="1">
    <location>
        <begin position="183"/>
        <end position="193"/>
    </location>
</feature>
<dbReference type="Gene3D" id="2.30.30.240">
    <property type="entry name" value="PRC-barrel domain"/>
    <property type="match status" value="1"/>
</dbReference>
<feature type="domain" description="PRC-barrel" evidence="3">
    <location>
        <begin position="87"/>
        <end position="153"/>
    </location>
</feature>
<dbReference type="Pfam" id="PF05239">
    <property type="entry name" value="PRC"/>
    <property type="match status" value="1"/>
</dbReference>
<feature type="chain" id="PRO_5045173731" evidence="2">
    <location>
        <begin position="26"/>
        <end position="193"/>
    </location>
</feature>
<organism evidence="4 5">
    <name type="scientific">Rhizobium paknamense</name>
    <dbReference type="NCBI Taxonomy" id="1206817"/>
    <lineage>
        <taxon>Bacteria</taxon>
        <taxon>Pseudomonadati</taxon>
        <taxon>Pseudomonadota</taxon>
        <taxon>Alphaproteobacteria</taxon>
        <taxon>Hyphomicrobiales</taxon>
        <taxon>Rhizobiaceae</taxon>
        <taxon>Rhizobium/Agrobacterium group</taxon>
        <taxon>Rhizobium</taxon>
    </lineage>
</organism>
<feature type="region of interest" description="Disordered" evidence="1">
    <location>
        <begin position="30"/>
        <end position="75"/>
    </location>
</feature>